<protein>
    <submittedName>
        <fullName evidence="1">Uncharacterized protein</fullName>
    </submittedName>
</protein>
<organism evidence="1 2">
    <name type="scientific">Dolichospermum flos-aquae CCAP 1403/13F</name>
    <dbReference type="NCBI Taxonomy" id="315271"/>
    <lineage>
        <taxon>Bacteria</taxon>
        <taxon>Bacillati</taxon>
        <taxon>Cyanobacteriota</taxon>
        <taxon>Cyanophyceae</taxon>
        <taxon>Nostocales</taxon>
        <taxon>Aphanizomenonaceae</taxon>
        <taxon>Dolichospermum</taxon>
    </lineage>
</organism>
<proteinExistence type="predicted"/>
<gene>
    <name evidence="1" type="ORF">HGD76_21730</name>
</gene>
<dbReference type="RefSeq" id="WP_168653669.1">
    <property type="nucleotide sequence ID" value="NZ_CP051206.1"/>
</dbReference>
<dbReference type="EMBL" id="CP051206">
    <property type="protein sequence ID" value="QJB46410.1"/>
    <property type="molecule type" value="Genomic_DNA"/>
</dbReference>
<name>A0A6H2C537_DOLFA</name>
<dbReference type="KEGG" id="dfs:HGD76_21730"/>
<reference evidence="1 2" key="1">
    <citation type="submission" date="2020-04" db="EMBL/GenBank/DDBJ databases">
        <title>Genome-Wide Identification of 5-Methylcytosine Sites in Bacterial Genomes By High-Throughput Sequencing of MspJI Restriction Fragments.</title>
        <authorList>
            <person name="Wu V."/>
        </authorList>
    </citation>
    <scope>NUCLEOTIDE SEQUENCE [LARGE SCALE GENOMIC DNA]</scope>
    <source>
        <strain evidence="1 2">CCAP 1403/13f</strain>
    </source>
</reference>
<dbReference type="Proteomes" id="UP000502433">
    <property type="component" value="Chromosome"/>
</dbReference>
<evidence type="ECO:0000313" key="2">
    <source>
        <dbReference type="Proteomes" id="UP000502433"/>
    </source>
</evidence>
<sequence>MAANFSWTPEGKNFLNQAESLNNSQKVPIFALFNSEFMQKHTNFLSFESMLETSNFKIDSAEDFMDISEFEWEHFIKKSTSFSSWEEMKKIAAVEWTKNHLGLS</sequence>
<reference evidence="1 2" key="2">
    <citation type="submission" date="2020-04" db="EMBL/GenBank/DDBJ databases">
        <authorList>
            <person name="Fomenkov A."/>
            <person name="Anton B.P."/>
            <person name="Roberts R.J."/>
        </authorList>
    </citation>
    <scope>NUCLEOTIDE SEQUENCE [LARGE SCALE GENOMIC DNA]</scope>
    <source>
        <strain evidence="1 2">CCAP 1403/13f</strain>
    </source>
</reference>
<accession>A0A6H2C537</accession>
<evidence type="ECO:0000313" key="1">
    <source>
        <dbReference type="EMBL" id="QJB46410.1"/>
    </source>
</evidence>
<dbReference type="AlphaFoldDB" id="A0A6H2C537"/>